<dbReference type="EMBL" id="BMFS01000002">
    <property type="protein sequence ID" value="GGG92465.1"/>
    <property type="molecule type" value="Genomic_DNA"/>
</dbReference>
<feature type="region of interest" description="Disordered" evidence="1">
    <location>
        <begin position="46"/>
        <end position="66"/>
    </location>
</feature>
<keyword evidence="3" id="KW-1185">Reference proteome</keyword>
<evidence type="ECO:0000313" key="2">
    <source>
        <dbReference type="EMBL" id="GGG92465.1"/>
    </source>
</evidence>
<name>A0ABQ1XGP0_9PROT</name>
<comment type="caution">
    <text evidence="2">The sequence shown here is derived from an EMBL/GenBank/DDBJ whole genome shotgun (WGS) entry which is preliminary data.</text>
</comment>
<protein>
    <submittedName>
        <fullName evidence="2">Uncharacterized protein</fullName>
    </submittedName>
</protein>
<organism evidence="2 3">
    <name type="scientific">Glycocaulis albus</name>
    <dbReference type="NCBI Taxonomy" id="1382801"/>
    <lineage>
        <taxon>Bacteria</taxon>
        <taxon>Pseudomonadati</taxon>
        <taxon>Pseudomonadota</taxon>
        <taxon>Alphaproteobacteria</taxon>
        <taxon>Maricaulales</taxon>
        <taxon>Maricaulaceae</taxon>
        <taxon>Glycocaulis</taxon>
    </lineage>
</organism>
<proteinExistence type="predicted"/>
<reference evidence="3" key="1">
    <citation type="journal article" date="2019" name="Int. J. Syst. Evol. Microbiol.">
        <title>The Global Catalogue of Microorganisms (GCM) 10K type strain sequencing project: providing services to taxonomists for standard genome sequencing and annotation.</title>
        <authorList>
            <consortium name="The Broad Institute Genomics Platform"/>
            <consortium name="The Broad Institute Genome Sequencing Center for Infectious Disease"/>
            <person name="Wu L."/>
            <person name="Ma J."/>
        </authorList>
    </citation>
    <scope>NUCLEOTIDE SEQUENCE [LARGE SCALE GENOMIC DNA]</scope>
    <source>
        <strain evidence="3">CGMCC 1.12766</strain>
    </source>
</reference>
<feature type="compositionally biased region" description="Basic and acidic residues" evidence="1">
    <location>
        <begin position="47"/>
        <end position="66"/>
    </location>
</feature>
<accession>A0ABQ1XGP0</accession>
<dbReference type="Proteomes" id="UP000648722">
    <property type="component" value="Unassembled WGS sequence"/>
</dbReference>
<evidence type="ECO:0000313" key="3">
    <source>
        <dbReference type="Proteomes" id="UP000648722"/>
    </source>
</evidence>
<evidence type="ECO:0000256" key="1">
    <source>
        <dbReference type="SAM" id="MobiDB-lite"/>
    </source>
</evidence>
<sequence>MHLARRHGQVDAFQDGLGFTLFRVHAGMEVLDLKHWVGLSFRRFPGARRDPFSFDGSRLGDRDPGV</sequence>
<gene>
    <name evidence="2" type="ORF">GCM10007420_04800</name>
</gene>